<feature type="transmembrane region" description="Helical" evidence="13">
    <location>
        <begin position="99"/>
        <end position="120"/>
    </location>
</feature>
<evidence type="ECO:0000256" key="9">
    <source>
        <dbReference type="ARBA" id="ARBA00022840"/>
    </source>
</evidence>
<dbReference type="Pfam" id="PF13493">
    <property type="entry name" value="DUF4118"/>
    <property type="match status" value="1"/>
</dbReference>
<evidence type="ECO:0000256" key="4">
    <source>
        <dbReference type="ARBA" id="ARBA00022553"/>
    </source>
</evidence>
<dbReference type="SMART" id="SM00387">
    <property type="entry name" value="HATPase_c"/>
    <property type="match status" value="1"/>
</dbReference>
<keyword evidence="5" id="KW-0808">Transferase</keyword>
<keyword evidence="12 13" id="KW-0472">Membrane</keyword>
<evidence type="ECO:0000256" key="6">
    <source>
        <dbReference type="ARBA" id="ARBA00022692"/>
    </source>
</evidence>
<dbReference type="Gene3D" id="3.30.565.10">
    <property type="entry name" value="Histidine kinase-like ATPase, C-terminal domain"/>
    <property type="match status" value="1"/>
</dbReference>
<comment type="catalytic activity">
    <reaction evidence="1">
        <text>ATP + protein L-histidine = ADP + protein N-phospho-L-histidine.</text>
        <dbReference type="EC" id="2.7.13.3"/>
    </reaction>
</comment>
<dbReference type="Pfam" id="PF02518">
    <property type="entry name" value="HATPase_c"/>
    <property type="match status" value="1"/>
</dbReference>
<dbReference type="EMBL" id="JAUFPN010000198">
    <property type="protein sequence ID" value="MDN3567895.1"/>
    <property type="molecule type" value="Genomic_DNA"/>
</dbReference>
<dbReference type="EC" id="2.7.13.3" evidence="3"/>
<dbReference type="InterPro" id="IPR025201">
    <property type="entry name" value="KdpD_TM"/>
</dbReference>
<keyword evidence="11" id="KW-0902">Two-component regulatory system</keyword>
<evidence type="ECO:0000256" key="13">
    <source>
        <dbReference type="SAM" id="Phobius"/>
    </source>
</evidence>
<keyword evidence="9" id="KW-0067">ATP-binding</keyword>
<dbReference type="Pfam" id="PF07568">
    <property type="entry name" value="HisKA_2"/>
    <property type="match status" value="1"/>
</dbReference>
<dbReference type="SUPFAM" id="SSF55874">
    <property type="entry name" value="ATPase domain of HSP90 chaperone/DNA topoisomerase II/histidine kinase"/>
    <property type="match status" value="1"/>
</dbReference>
<dbReference type="InterPro" id="IPR003594">
    <property type="entry name" value="HATPase_dom"/>
</dbReference>
<gene>
    <name evidence="15" type="ORF">QWZ14_26240</name>
</gene>
<feature type="domain" description="Histidine kinase/HSP90-like ATPase" evidence="14">
    <location>
        <begin position="237"/>
        <end position="348"/>
    </location>
</feature>
<comment type="caution">
    <text evidence="15">The sequence shown here is derived from an EMBL/GenBank/DDBJ whole genome shotgun (WGS) entry which is preliminary data.</text>
</comment>
<evidence type="ECO:0000256" key="8">
    <source>
        <dbReference type="ARBA" id="ARBA00022777"/>
    </source>
</evidence>
<sequence length="348" mass="36151">MTLVALVARLGAARRPAAQRWTIALACLAVAVAARLALEPALPPGFPFLTFFPAVILTAFLGGLWPAVAVAAGCGLAAWLLLLPSAAAGTPQAADLLALGFYAGIVTVDIAIIHGMTLALDQLRQERERSQSLAATSAMMFHELQHRVANNLQVVGALMTLQKATVQDAQARRVIEEAAARLGLIGRLHRKLHDPRGQLVDFGAFLRELCDDVLGSMDAAGAVRCTVDAEPLALNPDQSVPLALIVAELIANALEHGFPQAGTTAGTAAGGAAAPGTIAVALRREAAGRIGLTIADDGHGLAPDFDLARTRSLGLRIVKALAAQLGGSFEMESRRPAAGTLCRIRFAG</sequence>
<dbReference type="GO" id="GO:0016301">
    <property type="term" value="F:kinase activity"/>
    <property type="evidence" value="ECO:0007669"/>
    <property type="project" value="UniProtKB-KW"/>
</dbReference>
<feature type="transmembrane region" description="Helical" evidence="13">
    <location>
        <begin position="21"/>
        <end position="38"/>
    </location>
</feature>
<accession>A0ABT8AE06</accession>
<feature type="transmembrane region" description="Helical" evidence="13">
    <location>
        <begin position="68"/>
        <end position="87"/>
    </location>
</feature>
<evidence type="ECO:0000256" key="3">
    <source>
        <dbReference type="ARBA" id="ARBA00012438"/>
    </source>
</evidence>
<evidence type="ECO:0000256" key="11">
    <source>
        <dbReference type="ARBA" id="ARBA00023012"/>
    </source>
</evidence>
<keyword evidence="16" id="KW-1185">Reference proteome</keyword>
<evidence type="ECO:0000256" key="1">
    <source>
        <dbReference type="ARBA" id="ARBA00000085"/>
    </source>
</evidence>
<dbReference type="RefSeq" id="WP_290319976.1">
    <property type="nucleotide sequence ID" value="NZ_JAUFPN010000198.1"/>
</dbReference>
<protein>
    <recommendedName>
        <fullName evidence="3">histidine kinase</fullName>
        <ecNumber evidence="3">2.7.13.3</ecNumber>
    </recommendedName>
</protein>
<evidence type="ECO:0000256" key="5">
    <source>
        <dbReference type="ARBA" id="ARBA00022679"/>
    </source>
</evidence>
<dbReference type="InterPro" id="IPR036890">
    <property type="entry name" value="HATPase_C_sf"/>
</dbReference>
<evidence type="ECO:0000256" key="10">
    <source>
        <dbReference type="ARBA" id="ARBA00022989"/>
    </source>
</evidence>
<organism evidence="15 16">
    <name type="scientific">Paeniroseomonas aquatica</name>
    <dbReference type="NCBI Taxonomy" id="373043"/>
    <lineage>
        <taxon>Bacteria</taxon>
        <taxon>Pseudomonadati</taxon>
        <taxon>Pseudomonadota</taxon>
        <taxon>Alphaproteobacteria</taxon>
        <taxon>Acetobacterales</taxon>
        <taxon>Acetobacteraceae</taxon>
        <taxon>Paeniroseomonas</taxon>
    </lineage>
</organism>
<keyword evidence="10 13" id="KW-1133">Transmembrane helix</keyword>
<keyword evidence="4" id="KW-0597">Phosphoprotein</keyword>
<evidence type="ECO:0000256" key="12">
    <source>
        <dbReference type="ARBA" id="ARBA00023136"/>
    </source>
</evidence>
<dbReference type="InterPro" id="IPR038318">
    <property type="entry name" value="KdpD_sf"/>
</dbReference>
<dbReference type="InterPro" id="IPR011495">
    <property type="entry name" value="Sig_transdc_His_kin_sub2_dim/P"/>
</dbReference>
<evidence type="ECO:0000256" key="7">
    <source>
        <dbReference type="ARBA" id="ARBA00022741"/>
    </source>
</evidence>
<keyword evidence="7" id="KW-0547">Nucleotide-binding</keyword>
<name>A0ABT8AE06_9PROT</name>
<dbReference type="PANTHER" id="PTHR41523:SF8">
    <property type="entry name" value="ETHYLENE RESPONSE SENSOR PROTEIN"/>
    <property type="match status" value="1"/>
</dbReference>
<evidence type="ECO:0000259" key="14">
    <source>
        <dbReference type="SMART" id="SM00387"/>
    </source>
</evidence>
<evidence type="ECO:0000256" key="2">
    <source>
        <dbReference type="ARBA" id="ARBA00004141"/>
    </source>
</evidence>
<comment type="subcellular location">
    <subcellularLocation>
        <location evidence="2">Membrane</location>
        <topology evidence="2">Multi-pass membrane protein</topology>
    </subcellularLocation>
</comment>
<dbReference type="Proteomes" id="UP001529369">
    <property type="component" value="Unassembled WGS sequence"/>
</dbReference>
<keyword evidence="6 13" id="KW-0812">Transmembrane</keyword>
<proteinExistence type="predicted"/>
<reference evidence="16" key="1">
    <citation type="journal article" date="2019" name="Int. J. Syst. Evol. Microbiol.">
        <title>The Global Catalogue of Microorganisms (GCM) 10K type strain sequencing project: providing services to taxonomists for standard genome sequencing and annotation.</title>
        <authorList>
            <consortium name="The Broad Institute Genomics Platform"/>
            <consortium name="The Broad Institute Genome Sequencing Center for Infectious Disease"/>
            <person name="Wu L."/>
            <person name="Ma J."/>
        </authorList>
    </citation>
    <scope>NUCLEOTIDE SEQUENCE [LARGE SCALE GENOMIC DNA]</scope>
    <source>
        <strain evidence="16">CECT 7131</strain>
    </source>
</reference>
<dbReference type="PANTHER" id="PTHR41523">
    <property type="entry name" value="TWO-COMPONENT SYSTEM SENSOR PROTEIN"/>
    <property type="match status" value="1"/>
</dbReference>
<evidence type="ECO:0000313" key="15">
    <source>
        <dbReference type="EMBL" id="MDN3567895.1"/>
    </source>
</evidence>
<keyword evidence="8 15" id="KW-0418">Kinase</keyword>
<evidence type="ECO:0000313" key="16">
    <source>
        <dbReference type="Proteomes" id="UP001529369"/>
    </source>
</evidence>
<dbReference type="Gene3D" id="1.20.120.620">
    <property type="entry name" value="Backbone structure of the membrane domain of e. Coli histidine kinase receptor kdpd"/>
    <property type="match status" value="1"/>
</dbReference>